<name>A0A6L2MA06_TANCI</name>
<protein>
    <submittedName>
        <fullName evidence="1">Uncharacterized protein</fullName>
    </submittedName>
</protein>
<comment type="caution">
    <text evidence="1">The sequence shown here is derived from an EMBL/GenBank/DDBJ whole genome shotgun (WGS) entry which is preliminary data.</text>
</comment>
<evidence type="ECO:0000313" key="1">
    <source>
        <dbReference type="EMBL" id="GEU70856.1"/>
    </source>
</evidence>
<dbReference type="EMBL" id="BKCJ010006194">
    <property type="protein sequence ID" value="GEU70856.1"/>
    <property type="molecule type" value="Genomic_DNA"/>
</dbReference>
<reference evidence="1" key="1">
    <citation type="journal article" date="2019" name="Sci. Rep.">
        <title>Draft genome of Tanacetum cinerariifolium, the natural source of mosquito coil.</title>
        <authorList>
            <person name="Yamashiro T."/>
            <person name="Shiraishi A."/>
            <person name="Satake H."/>
            <person name="Nakayama K."/>
        </authorList>
    </citation>
    <scope>NUCLEOTIDE SEQUENCE</scope>
</reference>
<sequence length="161" mass="17488">MAFYVMPVQNLPNFKDMGHAVSDALHSSAMTIASTTGASCPNTLTSTQFYNSTGFHTHFPCTPCIIVSRIIQDKNLLANVRLVTRLAVVGCRLLLMLLLTWVDGPTCCCGLPLAPDVSFDAVKTNREVVRQLMTWDAERTHSAHSGPVQPLGFSAFSTSQS</sequence>
<proteinExistence type="predicted"/>
<dbReference type="AlphaFoldDB" id="A0A6L2MA06"/>
<accession>A0A6L2MA06</accession>
<organism evidence="1">
    <name type="scientific">Tanacetum cinerariifolium</name>
    <name type="common">Dalmatian daisy</name>
    <name type="synonym">Chrysanthemum cinerariifolium</name>
    <dbReference type="NCBI Taxonomy" id="118510"/>
    <lineage>
        <taxon>Eukaryota</taxon>
        <taxon>Viridiplantae</taxon>
        <taxon>Streptophyta</taxon>
        <taxon>Embryophyta</taxon>
        <taxon>Tracheophyta</taxon>
        <taxon>Spermatophyta</taxon>
        <taxon>Magnoliopsida</taxon>
        <taxon>eudicotyledons</taxon>
        <taxon>Gunneridae</taxon>
        <taxon>Pentapetalae</taxon>
        <taxon>asterids</taxon>
        <taxon>campanulids</taxon>
        <taxon>Asterales</taxon>
        <taxon>Asteraceae</taxon>
        <taxon>Asteroideae</taxon>
        <taxon>Anthemideae</taxon>
        <taxon>Anthemidinae</taxon>
        <taxon>Tanacetum</taxon>
    </lineage>
</organism>
<gene>
    <name evidence="1" type="ORF">Tci_042834</name>
</gene>